<dbReference type="Pfam" id="PF08279">
    <property type="entry name" value="HTH_11"/>
    <property type="match status" value="1"/>
</dbReference>
<feature type="domain" description="Helix-turn-helix type 11" evidence="1">
    <location>
        <begin position="13"/>
        <end position="52"/>
    </location>
</feature>
<reference evidence="2 4" key="1">
    <citation type="submission" date="2013-02" db="EMBL/GenBank/DDBJ databases">
        <title>The Genome Sequence of Enterococcus malodoratus ATCC_43197.</title>
        <authorList>
            <consortium name="The Broad Institute Genome Sequencing Platform"/>
            <consortium name="The Broad Institute Genome Sequencing Center for Infectious Disease"/>
            <person name="Earl A.M."/>
            <person name="Gilmore M.S."/>
            <person name="Lebreton F."/>
            <person name="Walker B."/>
            <person name="Young S.K."/>
            <person name="Zeng Q."/>
            <person name="Gargeya S."/>
            <person name="Fitzgerald M."/>
            <person name="Haas B."/>
            <person name="Abouelleil A."/>
            <person name="Alvarado L."/>
            <person name="Arachchi H.M."/>
            <person name="Berlin A.M."/>
            <person name="Chapman S.B."/>
            <person name="Dewar J."/>
            <person name="Goldberg J."/>
            <person name="Griggs A."/>
            <person name="Gujja S."/>
            <person name="Hansen M."/>
            <person name="Howarth C."/>
            <person name="Imamovic A."/>
            <person name="Larimer J."/>
            <person name="McCowan C."/>
            <person name="Murphy C."/>
            <person name="Neiman D."/>
            <person name="Pearson M."/>
            <person name="Priest M."/>
            <person name="Roberts A."/>
            <person name="Saif S."/>
            <person name="Shea T."/>
            <person name="Sisk P."/>
            <person name="Sykes S."/>
            <person name="Wortman J."/>
            <person name="Nusbaum C."/>
            <person name="Birren B."/>
        </authorList>
    </citation>
    <scope>NUCLEOTIDE SEQUENCE [LARGE SCALE GENOMIC DNA]</scope>
    <source>
        <strain evidence="2 4">ATCC 43197</strain>
    </source>
</reference>
<dbReference type="InterPro" id="IPR013196">
    <property type="entry name" value="HTH_11"/>
</dbReference>
<evidence type="ECO:0000259" key="1">
    <source>
        <dbReference type="Pfam" id="PF08279"/>
    </source>
</evidence>
<gene>
    <name evidence="3" type="ORF">I585_03486</name>
    <name evidence="2" type="ORF">UAI_01934</name>
</gene>
<reference evidence="3 5" key="2">
    <citation type="submission" date="2013-03" db="EMBL/GenBank/DDBJ databases">
        <title>The Genome Sequence of Enterococcus malodoratus ATCC_43197 (PacBio/Illumina hybrid assembly).</title>
        <authorList>
            <consortium name="The Broad Institute Genomics Platform"/>
            <consortium name="The Broad Institute Genome Sequencing Center for Infectious Disease"/>
            <person name="Earl A."/>
            <person name="Russ C."/>
            <person name="Gilmore M."/>
            <person name="Surin D."/>
            <person name="Walker B."/>
            <person name="Young S."/>
            <person name="Zeng Q."/>
            <person name="Gargeya S."/>
            <person name="Fitzgerald M."/>
            <person name="Haas B."/>
            <person name="Abouelleil A."/>
            <person name="Allen A.W."/>
            <person name="Alvarado L."/>
            <person name="Arachchi H.M."/>
            <person name="Berlin A.M."/>
            <person name="Chapman S.B."/>
            <person name="Gainer-Dewar J."/>
            <person name="Goldberg J."/>
            <person name="Griggs A."/>
            <person name="Gujja S."/>
            <person name="Hansen M."/>
            <person name="Howarth C."/>
            <person name="Imamovic A."/>
            <person name="Ireland A."/>
            <person name="Larimer J."/>
            <person name="McCowan C."/>
            <person name="Murphy C."/>
            <person name="Pearson M."/>
            <person name="Poon T.W."/>
            <person name="Priest M."/>
            <person name="Roberts A."/>
            <person name="Saif S."/>
            <person name="Shea T."/>
            <person name="Sisk P."/>
            <person name="Sykes S."/>
            <person name="Wortman J."/>
            <person name="Nusbaum C."/>
            <person name="Birren B."/>
        </authorList>
    </citation>
    <scope>NUCLEOTIDE SEQUENCE [LARGE SCALE GENOMIC DNA]</scope>
    <source>
        <strain evidence="3 5">ATCC 43197</strain>
    </source>
</reference>
<accession>R2NZ45</accession>
<organism evidence="2 4">
    <name type="scientific">Enterococcus malodoratus ATCC 43197</name>
    <dbReference type="NCBI Taxonomy" id="1158601"/>
    <lineage>
        <taxon>Bacteria</taxon>
        <taxon>Bacillati</taxon>
        <taxon>Bacillota</taxon>
        <taxon>Bacilli</taxon>
        <taxon>Lactobacillales</taxon>
        <taxon>Enterococcaceae</taxon>
        <taxon>Enterococcus</taxon>
    </lineage>
</organism>
<name>R2NZ45_9ENTE</name>
<evidence type="ECO:0000313" key="5">
    <source>
        <dbReference type="Proteomes" id="UP000014148"/>
    </source>
</evidence>
<dbReference type="InterPro" id="IPR036390">
    <property type="entry name" value="WH_DNA-bd_sf"/>
</dbReference>
<evidence type="ECO:0000313" key="4">
    <source>
        <dbReference type="Proteomes" id="UP000013783"/>
    </source>
</evidence>
<dbReference type="InterPro" id="IPR036388">
    <property type="entry name" value="WH-like_DNA-bd_sf"/>
</dbReference>
<sequence length="345" mass="41943">MIWRFITMKKCQRHLQLIELLKKERYTVAELAKQTKVSRRTILRYLDELQRKKYVTKDNYWRIDWRYETSYLELCRKILFEDPHFQLFRRYLWDLGPEKINYTKLRQLNRQLICLNLSANRRTGSLRGEPTIIFLLQLRYLRDFYYFDEQELYQQLDEYYAERAAFPVTENLFPDQEMVTAFTNEFGLQTEFVEFFYSDYIRYHFRARSDLYHSHQKHQTIIYQEIQQVISIIEETRSWEIHLMKKIATVQLFELFFGIHQGLPVTFFNLKWKQDAIPPHFYFLGKELKRRLPVLSNCRVDDLAVALKNILHVSYKTALSLNPNLKTSLVIQEGYQAYFSSHEGI</sequence>
<dbReference type="Proteomes" id="UP000013783">
    <property type="component" value="Unassembled WGS sequence"/>
</dbReference>
<dbReference type="Proteomes" id="UP000014148">
    <property type="component" value="Unassembled WGS sequence"/>
</dbReference>
<keyword evidence="5" id="KW-1185">Reference proteome</keyword>
<dbReference type="OrthoDB" id="2175671at2"/>
<dbReference type="AlphaFoldDB" id="R2NZ45"/>
<dbReference type="Gene3D" id="1.10.10.10">
    <property type="entry name" value="Winged helix-like DNA-binding domain superfamily/Winged helix DNA-binding domain"/>
    <property type="match status" value="1"/>
</dbReference>
<proteinExistence type="predicted"/>
<evidence type="ECO:0000313" key="2">
    <source>
        <dbReference type="EMBL" id="EOH77297.1"/>
    </source>
</evidence>
<comment type="caution">
    <text evidence="2">The sequence shown here is derived from an EMBL/GenBank/DDBJ whole genome shotgun (WGS) entry which is preliminary data.</text>
</comment>
<dbReference type="EMBL" id="ASWA01000004">
    <property type="protein sequence ID" value="EOT64289.1"/>
    <property type="molecule type" value="Genomic_DNA"/>
</dbReference>
<evidence type="ECO:0000313" key="3">
    <source>
        <dbReference type="EMBL" id="EOT64289.1"/>
    </source>
</evidence>
<dbReference type="SUPFAM" id="SSF46785">
    <property type="entry name" value="Winged helix' DNA-binding domain"/>
    <property type="match status" value="1"/>
</dbReference>
<dbReference type="STRING" id="71451.RV07_GL002190"/>
<dbReference type="PATRIC" id="fig|1158601.3.peg.1903"/>
<protein>
    <recommendedName>
        <fullName evidence="1">Helix-turn-helix type 11 domain-containing protein</fullName>
    </recommendedName>
</protein>
<dbReference type="eggNOG" id="ENOG50305ZH">
    <property type="taxonomic scope" value="Bacteria"/>
</dbReference>
<dbReference type="EMBL" id="AJAK01000015">
    <property type="protein sequence ID" value="EOH77297.1"/>
    <property type="molecule type" value="Genomic_DNA"/>
</dbReference>